<evidence type="ECO:0000256" key="3">
    <source>
        <dbReference type="PROSITE-ProRule" id="PRU00221"/>
    </source>
</evidence>
<gene>
    <name evidence="5" type="ORF">LSAT_V11C800390540</name>
</gene>
<evidence type="ECO:0000313" key="6">
    <source>
        <dbReference type="Proteomes" id="UP000235145"/>
    </source>
</evidence>
<feature type="repeat" description="WD" evidence="3">
    <location>
        <begin position="267"/>
        <end position="308"/>
    </location>
</feature>
<dbReference type="Gene3D" id="2.130.10.10">
    <property type="entry name" value="YVTN repeat-like/Quinoprotein amine dehydrogenase"/>
    <property type="match status" value="1"/>
</dbReference>
<reference evidence="5 6" key="1">
    <citation type="journal article" date="2017" name="Nat. Commun.">
        <title>Genome assembly with in vitro proximity ligation data and whole-genome triplication in lettuce.</title>
        <authorList>
            <person name="Reyes-Chin-Wo S."/>
            <person name="Wang Z."/>
            <person name="Yang X."/>
            <person name="Kozik A."/>
            <person name="Arikit S."/>
            <person name="Song C."/>
            <person name="Xia L."/>
            <person name="Froenicke L."/>
            <person name="Lavelle D.O."/>
            <person name="Truco M.J."/>
            <person name="Xia R."/>
            <person name="Zhu S."/>
            <person name="Xu C."/>
            <person name="Xu H."/>
            <person name="Xu X."/>
            <person name="Cox K."/>
            <person name="Korf I."/>
            <person name="Meyers B.C."/>
            <person name="Michelmore R.W."/>
        </authorList>
    </citation>
    <scope>NUCLEOTIDE SEQUENCE [LARGE SCALE GENOMIC DNA]</scope>
    <source>
        <strain evidence="6">cv. Salinas</strain>
        <tissue evidence="5">Seedlings</tissue>
    </source>
</reference>
<feature type="region of interest" description="Disordered" evidence="4">
    <location>
        <begin position="117"/>
        <end position="142"/>
    </location>
</feature>
<dbReference type="OrthoDB" id="408728at2759"/>
<dbReference type="InterPro" id="IPR015943">
    <property type="entry name" value="WD40/YVTN_repeat-like_dom_sf"/>
</dbReference>
<feature type="region of interest" description="Disordered" evidence="4">
    <location>
        <begin position="652"/>
        <end position="674"/>
    </location>
</feature>
<dbReference type="Pfam" id="PF00400">
    <property type="entry name" value="WD40"/>
    <property type="match status" value="4"/>
</dbReference>
<name>A0A9R1UUA2_LACSA</name>
<dbReference type="Proteomes" id="UP000235145">
    <property type="component" value="Unassembled WGS sequence"/>
</dbReference>
<feature type="region of interest" description="Disordered" evidence="4">
    <location>
        <begin position="22"/>
        <end position="48"/>
    </location>
</feature>
<feature type="repeat" description="WD" evidence="3">
    <location>
        <begin position="417"/>
        <end position="452"/>
    </location>
</feature>
<dbReference type="SUPFAM" id="SSF50978">
    <property type="entry name" value="WD40 repeat-like"/>
    <property type="match status" value="1"/>
</dbReference>
<dbReference type="EMBL" id="NBSK02000008">
    <property type="protein sequence ID" value="KAJ0194137.1"/>
    <property type="molecule type" value="Genomic_DNA"/>
</dbReference>
<proteinExistence type="predicted"/>
<dbReference type="PANTHER" id="PTHR14221">
    <property type="entry name" value="WD REPEAT DOMAIN 44"/>
    <property type="match status" value="1"/>
</dbReference>
<sequence>MNSSCEEDEYRFFDAPDSIVSVDSLPHPVSEPDEISHGGDDDDDSVPNDFQYDIWANAPTSVLQRKHTFLRLMGLSSEEDDHILCNDTVDDDVVIREIEVEIEIDDRIMQTSGAVLRTPVEEDEEQQEKEESPVSSSNSAWCDDATCSSSTISRIEDSNGGGECKEEEEEIGGKLLATTDIIPAPVVQNLTDRLKVAGTMVKTMNRVKGHFFGRLRSMTTRRSDSLALMLPPPPPPEPQWGKVQRVRVRQNKKRLKELSAVFIGQDIQAHEGSILTMKFSLDGRYLASAGEDMVVRVWHVVEDERSDEIDIPDVDSSCLYFTVNNLSELTPLMADKEKEKEKQKLSRMKSMRKSKNLACVIFPPKIFRILEKPVHEFHGHTGHVLDLSWSNNNFLLSSSVDETVRLWRVGSDQCLRVFPHSNYVTCVEFQPSNQNYFISGSIDGKVRMWSVSKCQVVDWIDLREIVTAVAYTPDGKGGVIGSMNGCCSFFSLPENQFQMEDSVYLNSKKKSQRIIGFQYYPQDPSKLMVICADSQVRILNGINVVGKFKGQRTSTNPICATFTSDGKHIVSSNEDSNVYVWNCYDQKGLSFDQNKTVTSYECFSANASVAVPWSGFAGSGGEVEDGWCRSLPPCYFSQYFTESIPKASATWPEEKLMASSPSQPPPSGMSKSLSKSLSMSMSMSMSTPLRKSDKKFVRSSSSCSYNCHTWGLVIVTAGWDGRIRSFLNHGLPATV</sequence>
<accession>A0A9R1UUA2</accession>
<keyword evidence="6" id="KW-1185">Reference proteome</keyword>
<dbReference type="PROSITE" id="PS50082">
    <property type="entry name" value="WD_REPEATS_2"/>
    <property type="match status" value="4"/>
</dbReference>
<comment type="caution">
    <text evidence="5">The sequence shown here is derived from an EMBL/GenBank/DDBJ whole genome shotgun (WGS) entry which is preliminary data.</text>
</comment>
<dbReference type="SMART" id="SM00320">
    <property type="entry name" value="WD40"/>
    <property type="match status" value="5"/>
</dbReference>
<dbReference type="InterPro" id="IPR040324">
    <property type="entry name" value="WDR44/Dgr2"/>
</dbReference>
<evidence type="ECO:0000313" key="5">
    <source>
        <dbReference type="EMBL" id="KAJ0194137.1"/>
    </source>
</evidence>
<dbReference type="PANTHER" id="PTHR14221:SF51">
    <property type="entry name" value="TRANSDUCIN_WD40 REPEAT-LIKE SUPERFAMILY PROTEIN-RELATED"/>
    <property type="match status" value="1"/>
</dbReference>
<feature type="repeat" description="WD" evidence="3">
    <location>
        <begin position="562"/>
        <end position="582"/>
    </location>
</feature>
<feature type="repeat" description="WD" evidence="3">
    <location>
        <begin position="377"/>
        <end position="417"/>
    </location>
</feature>
<evidence type="ECO:0000256" key="1">
    <source>
        <dbReference type="ARBA" id="ARBA00022574"/>
    </source>
</evidence>
<evidence type="ECO:0000256" key="4">
    <source>
        <dbReference type="SAM" id="MobiDB-lite"/>
    </source>
</evidence>
<keyword evidence="2" id="KW-0677">Repeat</keyword>
<keyword evidence="1 3" id="KW-0853">WD repeat</keyword>
<dbReference type="AlphaFoldDB" id="A0A9R1UUA2"/>
<protein>
    <submittedName>
        <fullName evidence="5">Uncharacterized protein</fullName>
    </submittedName>
</protein>
<dbReference type="PROSITE" id="PS50294">
    <property type="entry name" value="WD_REPEATS_REGION"/>
    <property type="match status" value="3"/>
</dbReference>
<dbReference type="InterPro" id="IPR020472">
    <property type="entry name" value="WD40_PAC1"/>
</dbReference>
<dbReference type="InterPro" id="IPR036322">
    <property type="entry name" value="WD40_repeat_dom_sf"/>
</dbReference>
<dbReference type="Gramene" id="rna-gnl|WGS:NBSK|LSAT_8X5501_mrna">
    <property type="protein sequence ID" value="cds-PLY97667.1"/>
    <property type="gene ID" value="gene-LSAT_8X5501"/>
</dbReference>
<dbReference type="InterPro" id="IPR001680">
    <property type="entry name" value="WD40_rpt"/>
</dbReference>
<dbReference type="PRINTS" id="PR00320">
    <property type="entry name" value="GPROTEINBRPT"/>
</dbReference>
<evidence type="ECO:0000256" key="2">
    <source>
        <dbReference type="ARBA" id="ARBA00022737"/>
    </source>
</evidence>
<organism evidence="5 6">
    <name type="scientific">Lactuca sativa</name>
    <name type="common">Garden lettuce</name>
    <dbReference type="NCBI Taxonomy" id="4236"/>
    <lineage>
        <taxon>Eukaryota</taxon>
        <taxon>Viridiplantae</taxon>
        <taxon>Streptophyta</taxon>
        <taxon>Embryophyta</taxon>
        <taxon>Tracheophyta</taxon>
        <taxon>Spermatophyta</taxon>
        <taxon>Magnoliopsida</taxon>
        <taxon>eudicotyledons</taxon>
        <taxon>Gunneridae</taxon>
        <taxon>Pentapetalae</taxon>
        <taxon>asterids</taxon>
        <taxon>campanulids</taxon>
        <taxon>Asterales</taxon>
        <taxon>Asteraceae</taxon>
        <taxon>Cichorioideae</taxon>
        <taxon>Cichorieae</taxon>
        <taxon>Lactucinae</taxon>
        <taxon>Lactuca</taxon>
    </lineage>
</organism>